<dbReference type="AlphaFoldDB" id="A0AAN7JMF8"/>
<dbReference type="InterPro" id="IPR033389">
    <property type="entry name" value="AUX/IAA_dom"/>
</dbReference>
<dbReference type="GO" id="GO:0009734">
    <property type="term" value="P:auxin-activated signaling pathway"/>
    <property type="evidence" value="ECO:0007669"/>
    <property type="project" value="UniProtKB-UniRule"/>
</dbReference>
<evidence type="ECO:0000259" key="3">
    <source>
        <dbReference type="Pfam" id="PF02309"/>
    </source>
</evidence>
<evidence type="ECO:0000256" key="1">
    <source>
        <dbReference type="RuleBase" id="RU004549"/>
    </source>
</evidence>
<keyword evidence="1" id="KW-0805">Transcription regulation</keyword>
<protein>
    <recommendedName>
        <fullName evidence="1">Auxin-responsive protein</fullName>
    </recommendedName>
</protein>
<evidence type="ECO:0000256" key="2">
    <source>
        <dbReference type="SAM" id="MobiDB-lite"/>
    </source>
</evidence>
<dbReference type="Gene3D" id="3.10.20.90">
    <property type="entry name" value="Phosphatidylinositol 3-kinase Catalytic Subunit, Chain A, domain 1"/>
    <property type="match status" value="1"/>
</dbReference>
<organism evidence="4 5">
    <name type="scientific">Trapa incisa</name>
    <dbReference type="NCBI Taxonomy" id="236973"/>
    <lineage>
        <taxon>Eukaryota</taxon>
        <taxon>Viridiplantae</taxon>
        <taxon>Streptophyta</taxon>
        <taxon>Embryophyta</taxon>
        <taxon>Tracheophyta</taxon>
        <taxon>Spermatophyta</taxon>
        <taxon>Magnoliopsida</taxon>
        <taxon>eudicotyledons</taxon>
        <taxon>Gunneridae</taxon>
        <taxon>Pentapetalae</taxon>
        <taxon>rosids</taxon>
        <taxon>malvids</taxon>
        <taxon>Myrtales</taxon>
        <taxon>Lythraceae</taxon>
        <taxon>Trapa</taxon>
    </lineage>
</organism>
<name>A0AAN7JMF8_9MYRT</name>
<evidence type="ECO:0000313" key="4">
    <source>
        <dbReference type="EMBL" id="KAK4749558.1"/>
    </source>
</evidence>
<sequence>MAFEGHLNLEATELRLGLPGSGGHEKRASRTNKRGLPESPESDVSRDGSGKTDLPESTRPAKAQVVGWPPVRTYRKNCLQQKKAEPEQAAGVYIKVSMDGVPYLRKIDLKVYSGYPELLEDLEGMFKFKAASSYKATLIIHYVHHFLQEAENHEGLRGDVREALSLGLLSLDENQRSVPAFLKQREVELRGSRRARSFAWLLQLEPDLLQEKQEVLIHGEGPFGAELMNKYQTQLYRE</sequence>
<keyword evidence="1" id="KW-0927">Auxin signaling pathway</keyword>
<keyword evidence="5" id="KW-1185">Reference proteome</keyword>
<dbReference type="PANTHER" id="PTHR31734">
    <property type="entry name" value="AUXIN-RESPONSIVE PROTEIN IAA17"/>
    <property type="match status" value="1"/>
</dbReference>
<reference evidence="4 5" key="1">
    <citation type="journal article" date="2023" name="Hortic Res">
        <title>Pangenome of water caltrop reveals structural variations and asymmetric subgenome divergence after allopolyploidization.</title>
        <authorList>
            <person name="Zhang X."/>
            <person name="Chen Y."/>
            <person name="Wang L."/>
            <person name="Yuan Y."/>
            <person name="Fang M."/>
            <person name="Shi L."/>
            <person name="Lu R."/>
            <person name="Comes H.P."/>
            <person name="Ma Y."/>
            <person name="Chen Y."/>
            <person name="Huang G."/>
            <person name="Zhou Y."/>
            <person name="Zheng Z."/>
            <person name="Qiu Y."/>
        </authorList>
    </citation>
    <scope>NUCLEOTIDE SEQUENCE [LARGE SCALE GENOMIC DNA]</scope>
    <source>
        <tissue evidence="4">Roots</tissue>
    </source>
</reference>
<comment type="function">
    <text evidence="1">Aux/IAA proteins are short-lived transcriptional factors that function as repressors of early auxin response genes at low auxin concentrations.</text>
</comment>
<comment type="caution">
    <text evidence="4">The sequence shown here is derived from an EMBL/GenBank/DDBJ whole genome shotgun (WGS) entry which is preliminary data.</text>
</comment>
<dbReference type="Proteomes" id="UP001345219">
    <property type="component" value="Chromosome 21"/>
</dbReference>
<dbReference type="GO" id="GO:0006355">
    <property type="term" value="P:regulation of DNA-templated transcription"/>
    <property type="evidence" value="ECO:0007669"/>
    <property type="project" value="InterPro"/>
</dbReference>
<dbReference type="Pfam" id="PF02309">
    <property type="entry name" value="AUX_IAA"/>
    <property type="match status" value="1"/>
</dbReference>
<evidence type="ECO:0000313" key="5">
    <source>
        <dbReference type="Proteomes" id="UP001345219"/>
    </source>
</evidence>
<accession>A0AAN7JMF8</accession>
<dbReference type="PANTHER" id="PTHR31734:SF247">
    <property type="entry name" value="AUXIN-RESPONSIVE PROTEIN"/>
    <property type="match status" value="1"/>
</dbReference>
<dbReference type="GO" id="GO:0005634">
    <property type="term" value="C:nucleus"/>
    <property type="evidence" value="ECO:0007669"/>
    <property type="project" value="UniProtKB-SubCell"/>
</dbReference>
<keyword evidence="1" id="KW-0678">Repressor</keyword>
<keyword evidence="1" id="KW-0804">Transcription</keyword>
<dbReference type="InterPro" id="IPR003311">
    <property type="entry name" value="AUX_IAA"/>
</dbReference>
<comment type="subcellular location">
    <subcellularLocation>
        <location evidence="1">Nucleus</location>
    </subcellularLocation>
</comment>
<comment type="subunit">
    <text evidence="1">Homodimers and heterodimers.</text>
</comment>
<gene>
    <name evidence="4" type="ORF">SAY87_027007</name>
</gene>
<feature type="compositionally biased region" description="Basic and acidic residues" evidence="2">
    <location>
        <begin position="43"/>
        <end position="56"/>
    </location>
</feature>
<dbReference type="EMBL" id="JAXIOK010000018">
    <property type="protein sequence ID" value="KAK4749558.1"/>
    <property type="molecule type" value="Genomic_DNA"/>
</dbReference>
<proteinExistence type="inferred from homology"/>
<keyword evidence="1" id="KW-0539">Nucleus</keyword>
<feature type="region of interest" description="Disordered" evidence="2">
    <location>
        <begin position="1"/>
        <end position="63"/>
    </location>
</feature>
<feature type="domain" description="AUX/IAA" evidence="3">
    <location>
        <begin position="11"/>
        <end position="134"/>
    </location>
</feature>
<comment type="similarity">
    <text evidence="1">Belongs to the Aux/IAA family.</text>
</comment>